<comment type="caution">
    <text evidence="3">The sequence shown here is derived from an EMBL/GenBank/DDBJ whole genome shotgun (WGS) entry which is preliminary data.</text>
</comment>
<dbReference type="InterPro" id="IPR008979">
    <property type="entry name" value="Galactose-bd-like_sf"/>
</dbReference>
<feature type="signal peptide" evidence="1">
    <location>
        <begin position="1"/>
        <end position="20"/>
    </location>
</feature>
<dbReference type="Gene3D" id="2.60.120.260">
    <property type="entry name" value="Galactose-binding domain-like"/>
    <property type="match status" value="1"/>
</dbReference>
<evidence type="ECO:0000313" key="3">
    <source>
        <dbReference type="EMBL" id="EEF62339.1"/>
    </source>
</evidence>
<dbReference type="AlphaFoldDB" id="B9XCZ3"/>
<organism evidence="3 4">
    <name type="scientific">Pedosphaera parvula (strain Ellin514)</name>
    <dbReference type="NCBI Taxonomy" id="320771"/>
    <lineage>
        <taxon>Bacteria</taxon>
        <taxon>Pseudomonadati</taxon>
        <taxon>Verrucomicrobiota</taxon>
        <taxon>Pedosphaerae</taxon>
        <taxon>Pedosphaerales</taxon>
        <taxon>Pedosphaeraceae</taxon>
        <taxon>Pedosphaera</taxon>
    </lineage>
</organism>
<accession>B9XCZ3</accession>
<reference evidence="3 4" key="1">
    <citation type="journal article" date="2011" name="J. Bacteriol.">
        <title>Genome sequence of 'Pedosphaera parvula' Ellin514, an aerobic Verrucomicrobial isolate from pasture soil.</title>
        <authorList>
            <person name="Kant R."/>
            <person name="van Passel M.W."/>
            <person name="Sangwan P."/>
            <person name="Palva A."/>
            <person name="Lucas S."/>
            <person name="Copeland A."/>
            <person name="Lapidus A."/>
            <person name="Glavina Del Rio T."/>
            <person name="Dalin E."/>
            <person name="Tice H."/>
            <person name="Bruce D."/>
            <person name="Goodwin L."/>
            <person name="Pitluck S."/>
            <person name="Chertkov O."/>
            <person name="Larimer F.W."/>
            <person name="Land M.L."/>
            <person name="Hauser L."/>
            <person name="Brettin T.S."/>
            <person name="Detter J.C."/>
            <person name="Han S."/>
            <person name="de Vos W.M."/>
            <person name="Janssen P.H."/>
            <person name="Smidt H."/>
        </authorList>
    </citation>
    <scope>NUCLEOTIDE SEQUENCE [LARGE SCALE GENOMIC DNA]</scope>
    <source>
        <strain evidence="3 4">Ellin514</strain>
    </source>
</reference>
<gene>
    <name evidence="3" type="ORF">Cflav_PD4974</name>
</gene>
<dbReference type="EMBL" id="ABOX02000005">
    <property type="protein sequence ID" value="EEF62339.1"/>
    <property type="molecule type" value="Genomic_DNA"/>
</dbReference>
<feature type="chain" id="PRO_5002894298" evidence="1">
    <location>
        <begin position="21"/>
        <end position="932"/>
    </location>
</feature>
<dbReference type="Pfam" id="PF00754">
    <property type="entry name" value="F5_F8_type_C"/>
    <property type="match status" value="1"/>
</dbReference>
<evidence type="ECO:0000313" key="4">
    <source>
        <dbReference type="Proteomes" id="UP000003688"/>
    </source>
</evidence>
<feature type="domain" description="F5/8 type C" evidence="2">
    <location>
        <begin position="652"/>
        <end position="730"/>
    </location>
</feature>
<dbReference type="InterPro" id="IPR000421">
    <property type="entry name" value="FA58C"/>
</dbReference>
<protein>
    <submittedName>
        <fullName evidence="3">Coagulation factor 5/8 type domain protein</fullName>
    </submittedName>
</protein>
<dbReference type="Proteomes" id="UP000003688">
    <property type="component" value="Unassembled WGS sequence"/>
</dbReference>
<keyword evidence="4" id="KW-1185">Reference proteome</keyword>
<dbReference type="SUPFAM" id="SSF49785">
    <property type="entry name" value="Galactose-binding domain-like"/>
    <property type="match status" value="1"/>
</dbReference>
<proteinExistence type="predicted"/>
<name>B9XCZ3_PEDPL</name>
<dbReference type="PROSITE" id="PS50022">
    <property type="entry name" value="FA58C_3"/>
    <property type="match status" value="1"/>
</dbReference>
<keyword evidence="1" id="KW-0732">Signal</keyword>
<sequence precursor="true">MELLVVIATIAFLLPIKARADTNSAATYLNCLLDFERYAETIWTDASYSNSPPNSGYWGDGASGGNGGIRGSSGVAVSYAVLVKAFPNDPKNATRISRITKALNYAANTHVSGTNVCKDGLKWGHDWQTAEWGSSMGFACVLVQSNLSTATVQACQRAVADEATYRSGVAPASGYISDTKAEENGWDSNILALGAAWMSTNANAGAWLTASKQYLANTYTVANTNGDPLASWVTTVTLYPDFALQNHGFYHPTYEMVAGMSMGDSLLMARQANSAIAAQLQPFAEHNVINVWNQLTNMVMDSGEFAYPAGLDWALHDYEQNSYVAWLAAHFNDPMARWADGKLAQLVRYRQQVNGDGRFVGESEPNGFYREAVEAKRTAIAYLHWANADFLDGSSVAPGSDVSFFSDVQVITHRSSFSFFSLSYGSRIMGMIEVPATPGPTNTFVASPKLPGMIGLGALGNPTAATLISFVTNANGFDAELRLQNGTQGTTEVYVKSTGETVAIVEVPYPAGGVAPGAVGSFTVGMENDPLCGGSRLVEWGSGSTNILNRSGTASNISNNWVCVSGRYGMAAGPDGYFSYKTATGYNRLGAAEDALQFVPQNTLGARYAVWFPGKTAVQTMSGATNISWSLTSSNAVLTFPGLGGAMEQITVAVPNIVPYPAYNAPVSNITASSSQSGYPPTRAIDGDANTFWVSSGTTQGQGPTAAHPEWLKFDFSRSVNISRVSITPRVNYGPKAVQVFIGTNLAFSTTMSNASLTVPLNPPMQGTNAQLLITSSYDPSYPGNSRNVQVVEVAFLERAQPGTFADWSIQHFTDAQLANAAIGGALGDADGDGVPNLLEFITGNDPWSPDASLAAIQPVGTGAGNYRFRFRERPSLGGITRQFQSSADLSSWGTATPVSVSVVANFGNVRVFEASFPVTNSMQYFRVNYTQ</sequence>
<evidence type="ECO:0000256" key="1">
    <source>
        <dbReference type="SAM" id="SignalP"/>
    </source>
</evidence>
<evidence type="ECO:0000259" key="2">
    <source>
        <dbReference type="PROSITE" id="PS50022"/>
    </source>
</evidence>